<reference evidence="2 3" key="1">
    <citation type="journal article" date="2018" name="Environ. Microbiol.">
        <title>Novel energy conservation strategies and behaviour of Pelotomaculum schinkii driving syntrophic propionate catabolism.</title>
        <authorList>
            <person name="Hidalgo-Ahumada C.A.P."/>
            <person name="Nobu M.K."/>
            <person name="Narihiro T."/>
            <person name="Tamaki H."/>
            <person name="Liu W.T."/>
            <person name="Kamagata Y."/>
            <person name="Stams A.J.M."/>
            <person name="Imachi H."/>
            <person name="Sousa D.Z."/>
        </authorList>
    </citation>
    <scope>NUCLEOTIDE SEQUENCE [LARGE SCALE GENOMIC DNA]</scope>
    <source>
        <strain evidence="2 3">MGP</strain>
    </source>
</reference>
<dbReference type="InterPro" id="IPR013783">
    <property type="entry name" value="Ig-like_fold"/>
</dbReference>
<accession>A0A4Y7RIT3</accession>
<evidence type="ECO:0000256" key="1">
    <source>
        <dbReference type="SAM" id="SignalP"/>
    </source>
</evidence>
<evidence type="ECO:0000313" key="3">
    <source>
        <dbReference type="Proteomes" id="UP000297597"/>
    </source>
</evidence>
<dbReference type="Proteomes" id="UP000297597">
    <property type="component" value="Unassembled WGS sequence"/>
</dbReference>
<name>A0A4Y7RIT3_9FIRM</name>
<dbReference type="OrthoDB" id="9798386at2"/>
<organism evidence="2 3">
    <name type="scientific">Pelotomaculum propionicicum</name>
    <dbReference type="NCBI Taxonomy" id="258475"/>
    <lineage>
        <taxon>Bacteria</taxon>
        <taxon>Bacillati</taxon>
        <taxon>Bacillota</taxon>
        <taxon>Clostridia</taxon>
        <taxon>Eubacteriales</taxon>
        <taxon>Desulfotomaculaceae</taxon>
        <taxon>Pelotomaculum</taxon>
    </lineage>
</organism>
<gene>
    <name evidence="2" type="ORF">Pmgp_03670</name>
</gene>
<dbReference type="AlphaFoldDB" id="A0A4Y7RIT3"/>
<evidence type="ECO:0008006" key="4">
    <source>
        <dbReference type="Google" id="ProtNLM"/>
    </source>
</evidence>
<protein>
    <recommendedName>
        <fullName evidence="4">PKD domain-containing protein</fullName>
    </recommendedName>
</protein>
<comment type="caution">
    <text evidence="2">The sequence shown here is derived from an EMBL/GenBank/DDBJ whole genome shotgun (WGS) entry which is preliminary data.</text>
</comment>
<keyword evidence="1" id="KW-0732">Signal</keyword>
<feature type="signal peptide" evidence="1">
    <location>
        <begin position="1"/>
        <end position="23"/>
    </location>
</feature>
<dbReference type="EMBL" id="QFFZ01000082">
    <property type="protein sequence ID" value="TEB08716.1"/>
    <property type="molecule type" value="Genomic_DNA"/>
</dbReference>
<dbReference type="RefSeq" id="WP_134216028.1">
    <property type="nucleotide sequence ID" value="NZ_QFFZ01000082.1"/>
</dbReference>
<sequence>MKKYFILLASFIFTLLFVCPSFAGVNVTSTYSSQPVGSYITITAAADGITNPVYQFWVKDSRDDSWTSSGNYGSNTYTFTRSVPGTYTVVASAKASGAADSTAISSSTLNVAFTKMGSVSALSVSGPSGSQPVGSSATFTATAADNGGTPWYEFWLHDSNDWRVVKNWSTSNNYSLSNLQSGSYVVAVYSLDQNDKDAGKWDMAYYKSFVLNIGSNVSLTTPSSGTVNTPFSVAASAAGITSPVYQFWYKAPNGTWTGGSYSSTATLSITPTAAGTYTVIVYAKDPYAPADDTHSVQSEVKTINVTSDGLEIISIT</sequence>
<feature type="chain" id="PRO_5021503343" description="PKD domain-containing protein" evidence="1">
    <location>
        <begin position="24"/>
        <end position="316"/>
    </location>
</feature>
<evidence type="ECO:0000313" key="2">
    <source>
        <dbReference type="EMBL" id="TEB08716.1"/>
    </source>
</evidence>
<proteinExistence type="predicted"/>
<keyword evidence="3" id="KW-1185">Reference proteome</keyword>
<dbReference type="Gene3D" id="2.60.40.10">
    <property type="entry name" value="Immunoglobulins"/>
    <property type="match status" value="1"/>
</dbReference>